<dbReference type="AlphaFoldDB" id="A0AA40JPF6"/>
<gene>
    <name evidence="1" type="ORF">QU38_02585</name>
</gene>
<feature type="non-terminal residue" evidence="1">
    <location>
        <position position="167"/>
    </location>
</feature>
<protein>
    <submittedName>
        <fullName evidence="1">Uncharacterized protein</fullName>
    </submittedName>
</protein>
<dbReference type="EMBL" id="JXIG01000546">
    <property type="protein sequence ID" value="KIU01130.1"/>
    <property type="molecule type" value="Genomic_DNA"/>
</dbReference>
<evidence type="ECO:0000313" key="2">
    <source>
        <dbReference type="Proteomes" id="UP000032274"/>
    </source>
</evidence>
<sequence>MDGGLYRRIAEVDWPGIRVPRDRAAVRDEHGHGSLASLGRPIAAGIGAGAGGAGGREERIGALAILAHAGDGHVVEAHRMPCRGLGPARASFVAAAEIEVDSDRSAGNAAACSDQAGIGTGEIAALNARSGPLMPAIGDGFVGRGLADRAGDRLDGHRAIGRGGIRR</sequence>
<comment type="caution">
    <text evidence="1">The sequence shown here is derived from an EMBL/GenBank/DDBJ whole genome shotgun (WGS) entry which is preliminary data.</text>
</comment>
<evidence type="ECO:0000313" key="1">
    <source>
        <dbReference type="EMBL" id="KIU01130.1"/>
    </source>
</evidence>
<accession>A0AA40JPF6</accession>
<reference evidence="1 2" key="1">
    <citation type="submission" date="2015-01" db="EMBL/GenBank/DDBJ databases">
        <title>Characterization of Swiss Staphylococcus aureus strains involved in food poisoning.</title>
        <authorList>
            <person name="Crovadore J."/>
            <person name="Chablais R."/>
            <person name="Tonacini J."/>
            <person name="Schnyder B."/>
            <person name="Lefort F."/>
        </authorList>
    </citation>
    <scope>NUCLEOTIDE SEQUENCE [LARGE SCALE GENOMIC DNA]</scope>
    <source>
        <strain evidence="1 2">SA-120</strain>
    </source>
</reference>
<dbReference type="Proteomes" id="UP000032274">
    <property type="component" value="Unassembled WGS sequence"/>
</dbReference>
<name>A0AA40JPF6_STAAU</name>
<proteinExistence type="predicted"/>
<organism evidence="1 2">
    <name type="scientific">Staphylococcus aureus</name>
    <dbReference type="NCBI Taxonomy" id="1280"/>
    <lineage>
        <taxon>Bacteria</taxon>
        <taxon>Bacillati</taxon>
        <taxon>Bacillota</taxon>
        <taxon>Bacilli</taxon>
        <taxon>Bacillales</taxon>
        <taxon>Staphylococcaceae</taxon>
        <taxon>Staphylococcus</taxon>
    </lineage>
</organism>